<dbReference type="Gene3D" id="3.10.450.50">
    <property type="match status" value="1"/>
</dbReference>
<protein>
    <recommendedName>
        <fullName evidence="1">SnoaL-like domain-containing protein</fullName>
    </recommendedName>
</protein>
<sequence length="176" mass="20133">MSQAEPRRDREGPRRRPFVADRRIMPRFPHEDGSAMKIDGTRSHDRATELVLGYYAAFNRGDWDDMLALLDEGVIHDLNQGPREIGRDAFAAFLQRMAHSYREQLRDIVVMVSPDGRRAAAEYVVHGEYLADDEGLPPARGQRYVLPGGAFFELRDGRIARISNYYNLQDWIAQVG</sequence>
<keyword evidence="3" id="KW-1185">Reference proteome</keyword>
<dbReference type="InterPro" id="IPR037401">
    <property type="entry name" value="SnoaL-like"/>
</dbReference>
<reference evidence="2 3" key="1">
    <citation type="submission" date="2018-05" db="EMBL/GenBank/DDBJ databases">
        <title>The complete genome of Lysobacter maris HZ9B, a marine bacterium antagonistic against terrestrial plant pathogens.</title>
        <authorList>
            <person name="Zhang X.-Q."/>
        </authorList>
    </citation>
    <scope>NUCLEOTIDE SEQUENCE [LARGE SCALE GENOMIC DNA]</scope>
    <source>
        <strain evidence="2 3">HZ9B</strain>
    </source>
</reference>
<dbReference type="NCBIfam" id="TIGR02096">
    <property type="entry name" value="ketosteroid isomerase-related protein"/>
    <property type="match status" value="1"/>
</dbReference>
<evidence type="ECO:0000313" key="2">
    <source>
        <dbReference type="EMBL" id="AWV05980.1"/>
    </source>
</evidence>
<dbReference type="AlphaFoldDB" id="A0A2U9TCK8"/>
<dbReference type="InterPro" id="IPR011721">
    <property type="entry name" value="CHP02096"/>
</dbReference>
<name>A0A2U9TCK8_9GAMM</name>
<dbReference type="SUPFAM" id="SSF54427">
    <property type="entry name" value="NTF2-like"/>
    <property type="match status" value="1"/>
</dbReference>
<dbReference type="InterPro" id="IPR032710">
    <property type="entry name" value="NTF2-like_dom_sf"/>
</dbReference>
<evidence type="ECO:0000313" key="3">
    <source>
        <dbReference type="Proteomes" id="UP000249447"/>
    </source>
</evidence>
<dbReference type="KEGG" id="lmb:C9I47_0254"/>
<evidence type="ECO:0000259" key="1">
    <source>
        <dbReference type="Pfam" id="PF12680"/>
    </source>
</evidence>
<proteinExistence type="predicted"/>
<accession>A0A2U9TCK8</accession>
<dbReference type="Proteomes" id="UP000249447">
    <property type="component" value="Chromosome"/>
</dbReference>
<dbReference type="EMBL" id="CP029843">
    <property type="protein sequence ID" value="AWV05980.1"/>
    <property type="molecule type" value="Genomic_DNA"/>
</dbReference>
<gene>
    <name evidence="2" type="ORF">C9I47_0254</name>
</gene>
<dbReference type="Pfam" id="PF12680">
    <property type="entry name" value="SnoaL_2"/>
    <property type="match status" value="1"/>
</dbReference>
<organism evidence="2 3">
    <name type="scientific">Marilutibacter maris</name>
    <dbReference type="NCBI Taxonomy" id="1605891"/>
    <lineage>
        <taxon>Bacteria</taxon>
        <taxon>Pseudomonadati</taxon>
        <taxon>Pseudomonadota</taxon>
        <taxon>Gammaproteobacteria</taxon>
        <taxon>Lysobacterales</taxon>
        <taxon>Lysobacteraceae</taxon>
        <taxon>Marilutibacter</taxon>
    </lineage>
</organism>
<feature type="domain" description="SnoaL-like" evidence="1">
    <location>
        <begin position="52"/>
        <end position="162"/>
    </location>
</feature>